<dbReference type="SMART" id="SM00342">
    <property type="entry name" value="HTH_ARAC"/>
    <property type="match status" value="1"/>
</dbReference>
<dbReference type="PANTHER" id="PTHR43280:SF2">
    <property type="entry name" value="HTH-TYPE TRANSCRIPTIONAL REGULATOR EXSA"/>
    <property type="match status" value="1"/>
</dbReference>
<dbReference type="OrthoDB" id="5295174at2"/>
<dbReference type="SUPFAM" id="SSF48452">
    <property type="entry name" value="TPR-like"/>
    <property type="match status" value="2"/>
</dbReference>
<dbReference type="Gene3D" id="1.10.10.60">
    <property type="entry name" value="Homeodomain-like"/>
    <property type="match status" value="2"/>
</dbReference>
<evidence type="ECO:0000256" key="1">
    <source>
        <dbReference type="ARBA" id="ARBA00023125"/>
    </source>
</evidence>
<sequence length="561" mass="65211">MIKNIPTLLLLLAVVNVVSAQKKEFTDSLTGRSLDYLFQRIEDAESGSPLQALYLKSFLQRAKSGRNWEDRIDGYKNYVHHSDERLKLTYADSMVHAAKMSHDNALIGSAYLSKGIVYYGQKKNDLALDNYLIANNYISKSKEPYLVYKVKYNIAQIKYYLGFYDEAISLFNECAKFFKGSDSRGYLNSLHCLGLCYNRVGDLGLCSQTNALGIAEGQRLKNFDMVAYFEHSEGINQYFMHNYALAIKKINGALPEIARNGDFANQTVGKFYIGKCHWALDRRDKAVGYFQQVDMVFKERNYIRPDLRENYELLIRHYKSTGKLSNQLYYIDRLIKADSVLSTSFKYLSGRIHKDYDTKELLDEKKEILEALKARRHNDNIALAVISMLFLCLVAITYWYLKRKVQYRKRFEELMRDKEEHMKLEERKLSARAPFDVNEKASALMLKHLSRFEKEKGFLDRDLTLVKLAASFGSNTKYLSKVIFQYRGIKFVDYVNELRVLYIIGLIRNERNYRNYTNEALAEEAGFSSTQRFVKAFTKKTKISPSYFLQQIRKGDADECS</sequence>
<dbReference type="RefSeq" id="WP_125012882.1">
    <property type="nucleotide sequence ID" value="NZ_RQVR01000010.1"/>
</dbReference>
<accession>A0A3P3W6E9</accession>
<feature type="chain" id="PRO_5018237477" evidence="3">
    <location>
        <begin position="21"/>
        <end position="561"/>
    </location>
</feature>
<keyword evidence="2" id="KW-0472">Membrane</keyword>
<gene>
    <name evidence="5" type="ORF">EG849_09670</name>
</gene>
<evidence type="ECO:0000259" key="4">
    <source>
        <dbReference type="PROSITE" id="PS01124"/>
    </source>
</evidence>
<keyword evidence="6" id="KW-1185">Reference proteome</keyword>
<dbReference type="AlphaFoldDB" id="A0A3P3W6E9"/>
<dbReference type="InterPro" id="IPR018060">
    <property type="entry name" value="HTH_AraC"/>
</dbReference>
<keyword evidence="3" id="KW-0732">Signal</keyword>
<dbReference type="GO" id="GO:0043565">
    <property type="term" value="F:sequence-specific DNA binding"/>
    <property type="evidence" value="ECO:0007669"/>
    <property type="project" value="InterPro"/>
</dbReference>
<organism evidence="5 6">
    <name type="scientific">Flavobacterium macacae</name>
    <dbReference type="NCBI Taxonomy" id="2488993"/>
    <lineage>
        <taxon>Bacteria</taxon>
        <taxon>Pseudomonadati</taxon>
        <taxon>Bacteroidota</taxon>
        <taxon>Flavobacteriia</taxon>
        <taxon>Flavobacteriales</taxon>
        <taxon>Flavobacteriaceae</taxon>
        <taxon>Flavobacterium</taxon>
    </lineage>
</organism>
<evidence type="ECO:0000256" key="3">
    <source>
        <dbReference type="SAM" id="SignalP"/>
    </source>
</evidence>
<evidence type="ECO:0000256" key="2">
    <source>
        <dbReference type="SAM" id="Phobius"/>
    </source>
</evidence>
<feature type="signal peptide" evidence="3">
    <location>
        <begin position="1"/>
        <end position="20"/>
    </location>
</feature>
<protein>
    <submittedName>
        <fullName evidence="5">Helix-turn-helix domain-containing protein</fullName>
    </submittedName>
</protein>
<dbReference type="Proteomes" id="UP000271937">
    <property type="component" value="Unassembled WGS sequence"/>
</dbReference>
<dbReference type="PANTHER" id="PTHR43280">
    <property type="entry name" value="ARAC-FAMILY TRANSCRIPTIONAL REGULATOR"/>
    <property type="match status" value="1"/>
</dbReference>
<dbReference type="PROSITE" id="PS01124">
    <property type="entry name" value="HTH_ARAC_FAMILY_2"/>
    <property type="match status" value="1"/>
</dbReference>
<dbReference type="EMBL" id="RQVR01000010">
    <property type="protein sequence ID" value="RRJ90735.1"/>
    <property type="molecule type" value="Genomic_DNA"/>
</dbReference>
<keyword evidence="1" id="KW-0238">DNA-binding</keyword>
<keyword evidence="2" id="KW-0812">Transmembrane</keyword>
<keyword evidence="2" id="KW-1133">Transmembrane helix</keyword>
<name>A0A3P3W6E9_9FLAO</name>
<evidence type="ECO:0000313" key="6">
    <source>
        <dbReference type="Proteomes" id="UP000271937"/>
    </source>
</evidence>
<comment type="caution">
    <text evidence="5">The sequence shown here is derived from an EMBL/GenBank/DDBJ whole genome shotgun (WGS) entry which is preliminary data.</text>
</comment>
<proteinExistence type="predicted"/>
<dbReference type="InterPro" id="IPR011990">
    <property type="entry name" value="TPR-like_helical_dom_sf"/>
</dbReference>
<reference evidence="5 6" key="1">
    <citation type="submission" date="2018-11" db="EMBL/GenBank/DDBJ databases">
        <title>Flavobacterium sp. nov., YIM 102600 draft genome.</title>
        <authorList>
            <person name="Li G."/>
            <person name="Jiang Y."/>
        </authorList>
    </citation>
    <scope>NUCLEOTIDE SEQUENCE [LARGE SCALE GENOMIC DNA]</scope>
    <source>
        <strain evidence="5 6">YIM 102600</strain>
    </source>
</reference>
<dbReference type="GO" id="GO:0003700">
    <property type="term" value="F:DNA-binding transcription factor activity"/>
    <property type="evidence" value="ECO:0007669"/>
    <property type="project" value="InterPro"/>
</dbReference>
<feature type="domain" description="HTH araC/xylS-type" evidence="4">
    <location>
        <begin position="439"/>
        <end position="551"/>
    </location>
</feature>
<evidence type="ECO:0000313" key="5">
    <source>
        <dbReference type="EMBL" id="RRJ90735.1"/>
    </source>
</evidence>
<dbReference type="Pfam" id="PF12833">
    <property type="entry name" value="HTH_18"/>
    <property type="match status" value="1"/>
</dbReference>
<dbReference type="Gene3D" id="1.25.40.10">
    <property type="entry name" value="Tetratricopeptide repeat domain"/>
    <property type="match status" value="2"/>
</dbReference>
<feature type="transmembrane region" description="Helical" evidence="2">
    <location>
        <begin position="381"/>
        <end position="401"/>
    </location>
</feature>